<dbReference type="KEGG" id="spsw:Sps_04142"/>
<feature type="signal peptide" evidence="3">
    <location>
        <begin position="1"/>
        <end position="19"/>
    </location>
</feature>
<evidence type="ECO:0000256" key="1">
    <source>
        <dbReference type="ARBA" id="ARBA00010333"/>
    </source>
</evidence>
<evidence type="ECO:0000256" key="3">
    <source>
        <dbReference type="SAM" id="SignalP"/>
    </source>
</evidence>
<sequence length="252" mass="29301">MIRFICCLILLSSSTLVSAKNWLLHADIRHRPPEMIIEDNRATGPLKDVLDEAANMIGYKIEWRIAPFARSLKGLENGKVDLVPRVIKTKEREAFIDFLGPIGHRQKDIVFLVRKGKEKLINDYDDLYNFEIGIKRDTAYFSRFDDDQKLDKKLLLDDRNMSSMFAAHRFDVMIVLDKDSIESAFKQIHFTDYAYADYKFKQNIGIFYGLSKQSANTKVSSELSRVLLDMFQSGRVAQIYQNYKLEPPLRLF</sequence>
<dbReference type="PANTHER" id="PTHR35936">
    <property type="entry name" value="MEMBRANE-BOUND LYTIC MUREIN TRANSGLYCOSYLASE F"/>
    <property type="match status" value="1"/>
</dbReference>
<accession>A0A1S6HV02</accession>
<name>A0A1S6HV02_9GAMM</name>
<dbReference type="OrthoDB" id="370676at2"/>
<evidence type="ECO:0000256" key="2">
    <source>
        <dbReference type="ARBA" id="ARBA00022729"/>
    </source>
</evidence>
<gene>
    <name evidence="5" type="ORF">Sps_04142</name>
</gene>
<evidence type="ECO:0000313" key="6">
    <source>
        <dbReference type="Proteomes" id="UP000189545"/>
    </source>
</evidence>
<evidence type="ECO:0000259" key="4">
    <source>
        <dbReference type="Pfam" id="PF00497"/>
    </source>
</evidence>
<evidence type="ECO:0000313" key="5">
    <source>
        <dbReference type="EMBL" id="AQS39248.1"/>
    </source>
</evidence>
<dbReference type="RefSeq" id="WP_077754189.1">
    <property type="nucleotide sequence ID" value="NZ_CP014782.1"/>
</dbReference>
<comment type="similarity">
    <text evidence="1">Belongs to the bacterial solute-binding protein 3 family.</text>
</comment>
<dbReference type="SUPFAM" id="SSF53850">
    <property type="entry name" value="Periplasmic binding protein-like II"/>
    <property type="match status" value="1"/>
</dbReference>
<feature type="domain" description="Solute-binding protein family 3/N-terminal" evidence="4">
    <location>
        <begin position="30"/>
        <end position="243"/>
    </location>
</feature>
<dbReference type="Gene3D" id="3.40.190.10">
    <property type="entry name" value="Periplasmic binding protein-like II"/>
    <property type="match status" value="2"/>
</dbReference>
<dbReference type="Proteomes" id="UP000189545">
    <property type="component" value="Chromosome"/>
</dbReference>
<dbReference type="Pfam" id="PF00497">
    <property type="entry name" value="SBP_bac_3"/>
    <property type="match status" value="1"/>
</dbReference>
<dbReference type="STRING" id="225848.Sps_04142"/>
<dbReference type="AlphaFoldDB" id="A0A1S6HV02"/>
<dbReference type="PANTHER" id="PTHR35936:SF19">
    <property type="entry name" value="AMINO-ACID-BINDING PROTEIN YXEM-RELATED"/>
    <property type="match status" value="1"/>
</dbReference>
<organism evidence="5 6">
    <name type="scientific">Shewanella psychrophila</name>
    <dbReference type="NCBI Taxonomy" id="225848"/>
    <lineage>
        <taxon>Bacteria</taxon>
        <taxon>Pseudomonadati</taxon>
        <taxon>Pseudomonadota</taxon>
        <taxon>Gammaproteobacteria</taxon>
        <taxon>Alteromonadales</taxon>
        <taxon>Shewanellaceae</taxon>
        <taxon>Shewanella</taxon>
    </lineage>
</organism>
<protein>
    <submittedName>
        <fullName evidence="5">Amino acid ABC transporter substrate-binding protein, PAAT family</fullName>
    </submittedName>
</protein>
<reference evidence="5 6" key="1">
    <citation type="submission" date="2016-03" db="EMBL/GenBank/DDBJ databases">
        <title>Complete genome sequence of Shewanella psychrophila WP2, a deep sea bacterium isolated from west Pacific sediment.</title>
        <authorList>
            <person name="Xu G."/>
            <person name="Jian H."/>
        </authorList>
    </citation>
    <scope>NUCLEOTIDE SEQUENCE [LARGE SCALE GENOMIC DNA]</scope>
    <source>
        <strain evidence="5 6">WP2</strain>
    </source>
</reference>
<proteinExistence type="inferred from homology"/>
<dbReference type="InterPro" id="IPR001638">
    <property type="entry name" value="Solute-binding_3/MltF_N"/>
</dbReference>
<feature type="chain" id="PRO_5012548960" evidence="3">
    <location>
        <begin position="20"/>
        <end position="252"/>
    </location>
</feature>
<dbReference type="EMBL" id="CP014782">
    <property type="protein sequence ID" value="AQS39248.1"/>
    <property type="molecule type" value="Genomic_DNA"/>
</dbReference>
<keyword evidence="6" id="KW-1185">Reference proteome</keyword>
<keyword evidence="2 3" id="KW-0732">Signal</keyword>